<dbReference type="Gene3D" id="3.40.50.150">
    <property type="entry name" value="Vaccinia Virus protein VP39"/>
    <property type="match status" value="1"/>
</dbReference>
<dbReference type="AlphaFoldDB" id="A0A4U0UBB7"/>
<organism evidence="2 3">
    <name type="scientific">Salinomyces thailandicus</name>
    <dbReference type="NCBI Taxonomy" id="706561"/>
    <lineage>
        <taxon>Eukaryota</taxon>
        <taxon>Fungi</taxon>
        <taxon>Dikarya</taxon>
        <taxon>Ascomycota</taxon>
        <taxon>Pezizomycotina</taxon>
        <taxon>Dothideomycetes</taxon>
        <taxon>Dothideomycetidae</taxon>
        <taxon>Mycosphaerellales</taxon>
        <taxon>Teratosphaeriaceae</taxon>
        <taxon>Salinomyces</taxon>
    </lineage>
</organism>
<dbReference type="GO" id="GO:0008757">
    <property type="term" value="F:S-adenosylmethionine-dependent methyltransferase activity"/>
    <property type="evidence" value="ECO:0007669"/>
    <property type="project" value="InterPro"/>
</dbReference>
<dbReference type="SUPFAM" id="SSF53335">
    <property type="entry name" value="S-adenosyl-L-methionine-dependent methyltransferases"/>
    <property type="match status" value="1"/>
</dbReference>
<name>A0A4U0UBB7_9PEZI</name>
<dbReference type="InterPro" id="IPR029063">
    <property type="entry name" value="SAM-dependent_MTases_sf"/>
</dbReference>
<dbReference type="EMBL" id="NAJL01000007">
    <property type="protein sequence ID" value="TKA31776.1"/>
    <property type="molecule type" value="Genomic_DNA"/>
</dbReference>
<sequence>MGSLHQTKGADWEHLASDYTKFTNQTSRGTIGMLLERGNALYPFSQAEGILDNGCGSGPAMSRLIEDYGSALPSTCSLACADFSEAMIRQVENIREQAASDSPWKRVQTKVQNAMDLNEIAEGSVTHITAGWVYFMTPDPLKCLSESRRVLKEDGVLALSSWEDSQWMQLTSAIVKVRPDKKLPQIPAEWRSDSAVKAEMQKAGFRDCESHRVRVQMKFETHEGFVDFALTKMPHITHMTSDMSAEELASFRALMVEEMKGMCPDAPGSLEGMSLVGVGRK</sequence>
<reference evidence="2 3" key="1">
    <citation type="submission" date="2017-03" db="EMBL/GenBank/DDBJ databases">
        <title>Genomes of endolithic fungi from Antarctica.</title>
        <authorList>
            <person name="Coleine C."/>
            <person name="Masonjones S."/>
            <person name="Stajich J.E."/>
        </authorList>
    </citation>
    <scope>NUCLEOTIDE SEQUENCE [LARGE SCALE GENOMIC DNA]</scope>
    <source>
        <strain evidence="2 3">CCFEE 6315</strain>
    </source>
</reference>
<dbReference type="InterPro" id="IPR013216">
    <property type="entry name" value="Methyltransf_11"/>
</dbReference>
<dbReference type="Proteomes" id="UP000308549">
    <property type="component" value="Unassembled WGS sequence"/>
</dbReference>
<protein>
    <recommendedName>
        <fullName evidence="1">Methyltransferase type 11 domain-containing protein</fullName>
    </recommendedName>
</protein>
<evidence type="ECO:0000313" key="3">
    <source>
        <dbReference type="Proteomes" id="UP000308549"/>
    </source>
</evidence>
<keyword evidence="3" id="KW-1185">Reference proteome</keyword>
<evidence type="ECO:0000313" key="2">
    <source>
        <dbReference type="EMBL" id="TKA31776.1"/>
    </source>
</evidence>
<gene>
    <name evidence="2" type="ORF">B0A50_01854</name>
</gene>
<dbReference type="OrthoDB" id="2013972at2759"/>
<feature type="domain" description="Methyltransferase type 11" evidence="1">
    <location>
        <begin position="51"/>
        <end position="158"/>
    </location>
</feature>
<accession>A0A4U0UBB7</accession>
<dbReference type="CDD" id="cd02440">
    <property type="entry name" value="AdoMet_MTases"/>
    <property type="match status" value="1"/>
</dbReference>
<evidence type="ECO:0000259" key="1">
    <source>
        <dbReference type="Pfam" id="PF08241"/>
    </source>
</evidence>
<dbReference type="Pfam" id="PF08241">
    <property type="entry name" value="Methyltransf_11"/>
    <property type="match status" value="1"/>
</dbReference>
<proteinExistence type="predicted"/>
<comment type="caution">
    <text evidence="2">The sequence shown here is derived from an EMBL/GenBank/DDBJ whole genome shotgun (WGS) entry which is preliminary data.</text>
</comment>